<dbReference type="EMBL" id="KB206169">
    <property type="protein sequence ID" value="ELP95111.1"/>
    <property type="molecule type" value="Genomic_DNA"/>
</dbReference>
<dbReference type="OMA" id="FECCFEQ"/>
<sequence length="661" mass="77092">MKLADISHFLTNQLQLVKSSLAKLTLPKQEVVPEKPKNAKSQFLDFLMVHETVSNYLEDNKFLEASKCFIDTFALKDVLMLNKRYKNYLSKRMRILSSTENVIIDAIKRNFDGAVLSMKEDLVVECFVVFAHHTHSKLNDIFHLILAERKSWVESYLKENNDLQVVYNYIIDTYQFIRKYFTPDFEGKMQILFNSTYSSSEDVFISFNENTENLLLQWKRSVLNDVGDLINGSISKLETVKDVKTIGVTLHEIKVNRKEEDLIFDSMFFIPINRRMNAVLKELWMKLFDIFTSHNTLPNNTIKTKVNMNNLFFENGVMVGQNELSSAFVNKSSVDSFFLKFEECFQKIEVELNEVYNEDGSAKTLVFELEKKRDEVFAVGFVKWSDSIIEELFTMSTEMEKSKNSPSVFKDNLMVFLGYSCLLHQCCWRVLKESTTLKDYTKNVFTTVREALTNLCVKSGQYFFDTILTNLRIPFLREAGMETMGYSPVKNIIWKKVEFRDSFYYTVNGLSYITDRFYNKMHLVASCLGDIGAIMALYIHSQVISVLLKRYEDYLKVYGADFAVQFLCDVMVLRYILLQTHKVAFSELKEFSVPFALVDKMDRMQDSMLEKISSEIEEIRKYLDDIDFVLYFNDSKAIGVEYFRHKTTTFSSLFPSHSDMS</sequence>
<dbReference type="RefSeq" id="XP_004261882.1">
    <property type="nucleotide sequence ID" value="XM_004261834.1"/>
</dbReference>
<name>A0A0A1UEU1_ENTIV</name>
<protein>
    <submittedName>
        <fullName evidence="1">Uncharacterized protein</fullName>
    </submittedName>
</protein>
<proteinExistence type="predicted"/>
<keyword evidence="2" id="KW-1185">Reference proteome</keyword>
<accession>A0A0A1UEU1</accession>
<dbReference type="AlphaFoldDB" id="A0A0A1UEU1"/>
<dbReference type="KEGG" id="eiv:EIN_254750"/>
<dbReference type="OrthoDB" id="26130at2759"/>
<dbReference type="Proteomes" id="UP000014680">
    <property type="component" value="Unassembled WGS sequence"/>
</dbReference>
<reference evidence="1 2" key="1">
    <citation type="submission" date="2012-10" db="EMBL/GenBank/DDBJ databases">
        <authorList>
            <person name="Zafar N."/>
            <person name="Inman J."/>
            <person name="Hall N."/>
            <person name="Lorenzi H."/>
            <person name="Caler E."/>
        </authorList>
    </citation>
    <scope>NUCLEOTIDE SEQUENCE [LARGE SCALE GENOMIC DNA]</scope>
    <source>
        <strain evidence="1 2">IP1</strain>
    </source>
</reference>
<evidence type="ECO:0000313" key="2">
    <source>
        <dbReference type="Proteomes" id="UP000014680"/>
    </source>
</evidence>
<evidence type="ECO:0000313" key="1">
    <source>
        <dbReference type="EMBL" id="ELP95111.1"/>
    </source>
</evidence>
<dbReference type="VEuPathDB" id="AmoebaDB:EIN_254750"/>
<organism evidence="1 2">
    <name type="scientific">Entamoeba invadens IP1</name>
    <dbReference type="NCBI Taxonomy" id="370355"/>
    <lineage>
        <taxon>Eukaryota</taxon>
        <taxon>Amoebozoa</taxon>
        <taxon>Evosea</taxon>
        <taxon>Archamoebae</taxon>
        <taxon>Mastigamoebida</taxon>
        <taxon>Entamoebidae</taxon>
        <taxon>Entamoeba</taxon>
    </lineage>
</organism>
<gene>
    <name evidence="1" type="ORF">EIN_254750</name>
</gene>
<dbReference type="GeneID" id="14893874"/>